<dbReference type="EMBL" id="FMIC01000002">
    <property type="protein sequence ID" value="SCL71906.1"/>
    <property type="molecule type" value="Genomic_DNA"/>
</dbReference>
<evidence type="ECO:0000313" key="7">
    <source>
        <dbReference type="Proteomes" id="UP001334804"/>
    </source>
</evidence>
<dbReference type="PANTHER" id="PTHR45527">
    <property type="entry name" value="NONRIBOSOMAL PEPTIDE SYNTHETASE"/>
    <property type="match status" value="1"/>
</dbReference>
<dbReference type="Pfam" id="PF00550">
    <property type="entry name" value="PP-binding"/>
    <property type="match status" value="1"/>
</dbReference>
<evidence type="ECO:0000256" key="1">
    <source>
        <dbReference type="ARBA" id="ARBA00022450"/>
    </source>
</evidence>
<dbReference type="RefSeq" id="WP_091630692.1">
    <property type="nucleotide sequence ID" value="NZ_CP109071.1"/>
</dbReference>
<reference evidence="5 7" key="2">
    <citation type="submission" date="2022-10" db="EMBL/GenBank/DDBJ databases">
        <title>The complete genomes of actinobacterial strains from the NBC collection.</title>
        <authorList>
            <person name="Joergensen T.S."/>
            <person name="Alvarez Arevalo M."/>
            <person name="Sterndorff E.B."/>
            <person name="Faurdal D."/>
            <person name="Vuksanovic O."/>
            <person name="Mourched A.-S."/>
            <person name="Charusanti P."/>
            <person name="Shaw S."/>
            <person name="Blin K."/>
            <person name="Weber T."/>
        </authorList>
    </citation>
    <scope>NUCLEOTIDE SEQUENCE [LARGE SCALE GENOMIC DNA]</scope>
    <source>
        <strain evidence="5 7">NBC 01809</strain>
    </source>
</reference>
<dbReference type="GO" id="GO:0043041">
    <property type="term" value="P:amino acid activation for nonribosomal peptide biosynthetic process"/>
    <property type="evidence" value="ECO:0007669"/>
    <property type="project" value="TreeGrafter"/>
</dbReference>
<evidence type="ECO:0000259" key="3">
    <source>
        <dbReference type="PROSITE" id="PS50075"/>
    </source>
</evidence>
<dbReference type="AlphaFoldDB" id="A0A1C6W036"/>
<dbReference type="OrthoDB" id="3391575at2"/>
<keyword evidence="7" id="KW-1185">Reference proteome</keyword>
<accession>A0A1C6W036</accession>
<proteinExistence type="predicted"/>
<dbReference type="PROSITE" id="PS00012">
    <property type="entry name" value="PHOSPHOPANTETHEINE"/>
    <property type="match status" value="1"/>
</dbReference>
<dbReference type="Gene3D" id="1.10.1200.10">
    <property type="entry name" value="ACP-like"/>
    <property type="match status" value="1"/>
</dbReference>
<reference evidence="4 6" key="1">
    <citation type="submission" date="2016-06" db="EMBL/GenBank/DDBJ databases">
        <authorList>
            <person name="Kjaerup R.B."/>
            <person name="Dalgaard T.S."/>
            <person name="Juul-Madsen H.R."/>
        </authorList>
    </citation>
    <scope>NUCLEOTIDE SEQUENCE [LARGE SCALE GENOMIC DNA]</scope>
    <source>
        <strain evidence="4 6">DSM 43363</strain>
    </source>
</reference>
<dbReference type="PANTHER" id="PTHR45527:SF1">
    <property type="entry name" value="FATTY ACID SYNTHASE"/>
    <property type="match status" value="1"/>
</dbReference>
<feature type="domain" description="Carrier" evidence="3">
    <location>
        <begin position="4"/>
        <end position="79"/>
    </location>
</feature>
<dbReference type="Proteomes" id="UP000199343">
    <property type="component" value="Unassembled WGS sequence"/>
</dbReference>
<organism evidence="4 6">
    <name type="scientific">Micromonospora peucetia</name>
    <dbReference type="NCBI Taxonomy" id="47871"/>
    <lineage>
        <taxon>Bacteria</taxon>
        <taxon>Bacillati</taxon>
        <taxon>Actinomycetota</taxon>
        <taxon>Actinomycetes</taxon>
        <taxon>Micromonosporales</taxon>
        <taxon>Micromonosporaceae</taxon>
        <taxon>Micromonospora</taxon>
    </lineage>
</organism>
<dbReference type="InterPro" id="IPR006162">
    <property type="entry name" value="Ppantetheine_attach_site"/>
</dbReference>
<dbReference type="Proteomes" id="UP001334804">
    <property type="component" value="Chromosome"/>
</dbReference>
<dbReference type="STRING" id="47871.GA0070608_4791"/>
<dbReference type="SUPFAM" id="SSF47336">
    <property type="entry name" value="ACP-like"/>
    <property type="match status" value="1"/>
</dbReference>
<dbReference type="EMBL" id="CP109071">
    <property type="protein sequence ID" value="WSA31750.1"/>
    <property type="molecule type" value="Genomic_DNA"/>
</dbReference>
<dbReference type="GO" id="GO:0044550">
    <property type="term" value="P:secondary metabolite biosynthetic process"/>
    <property type="evidence" value="ECO:0007669"/>
    <property type="project" value="TreeGrafter"/>
</dbReference>
<protein>
    <submittedName>
        <fullName evidence="4">Phosphopantetheine attachment site</fullName>
    </submittedName>
    <submittedName>
        <fullName evidence="5">Phosphopantetheine-binding protein</fullName>
    </submittedName>
</protein>
<evidence type="ECO:0000313" key="4">
    <source>
        <dbReference type="EMBL" id="SCL71906.1"/>
    </source>
</evidence>
<evidence type="ECO:0000256" key="2">
    <source>
        <dbReference type="ARBA" id="ARBA00022553"/>
    </source>
</evidence>
<dbReference type="GO" id="GO:0005737">
    <property type="term" value="C:cytoplasm"/>
    <property type="evidence" value="ECO:0007669"/>
    <property type="project" value="TreeGrafter"/>
</dbReference>
<dbReference type="InterPro" id="IPR036736">
    <property type="entry name" value="ACP-like_sf"/>
</dbReference>
<evidence type="ECO:0000313" key="5">
    <source>
        <dbReference type="EMBL" id="WSA31750.1"/>
    </source>
</evidence>
<keyword evidence="2" id="KW-0597">Phosphoprotein</keyword>
<sequence>MRDVDDRTWVGEFEQLWMEVLGVDTVDDDDDFFDLGGHSLSALRLSTLIRQELNLAVMFGHVLENPRFADLRDVAGQVPLDRDVAGQVPLAEPVAETV</sequence>
<dbReference type="GO" id="GO:0031177">
    <property type="term" value="F:phosphopantetheine binding"/>
    <property type="evidence" value="ECO:0007669"/>
    <property type="project" value="TreeGrafter"/>
</dbReference>
<keyword evidence="1" id="KW-0596">Phosphopantetheine</keyword>
<name>A0A1C6W036_9ACTN</name>
<dbReference type="InterPro" id="IPR009081">
    <property type="entry name" value="PP-bd_ACP"/>
</dbReference>
<dbReference type="PROSITE" id="PS50075">
    <property type="entry name" value="CARRIER"/>
    <property type="match status" value="1"/>
</dbReference>
<evidence type="ECO:0000313" key="6">
    <source>
        <dbReference type="Proteomes" id="UP000199343"/>
    </source>
</evidence>
<gene>
    <name evidence="4" type="ORF">GA0070608_4791</name>
    <name evidence="5" type="ORF">OIE14_27105</name>
</gene>